<evidence type="ECO:0000256" key="1">
    <source>
        <dbReference type="ARBA" id="ARBA00007894"/>
    </source>
</evidence>
<dbReference type="Proteomes" id="UP001238163">
    <property type="component" value="Unassembled WGS sequence"/>
</dbReference>
<feature type="short sequence motif" description="'HIGH' region" evidence="7">
    <location>
        <begin position="9"/>
        <end position="19"/>
    </location>
</feature>
<dbReference type="InterPro" id="IPR014729">
    <property type="entry name" value="Rossmann-like_a/b/a_fold"/>
</dbReference>
<dbReference type="InterPro" id="IPR045462">
    <property type="entry name" value="aa-tRNA-synth_I_cd-bd"/>
</dbReference>
<dbReference type="InterPro" id="IPR000924">
    <property type="entry name" value="Glu/Gln-tRNA-synth"/>
</dbReference>
<dbReference type="EC" id="6.1.1.17" evidence="7"/>
<organism evidence="10 11">
    <name type="scientific">Oligosphaera ethanolica</name>
    <dbReference type="NCBI Taxonomy" id="760260"/>
    <lineage>
        <taxon>Bacteria</taxon>
        <taxon>Pseudomonadati</taxon>
        <taxon>Lentisphaerota</taxon>
        <taxon>Oligosphaeria</taxon>
        <taxon>Oligosphaerales</taxon>
        <taxon>Oligosphaeraceae</taxon>
        <taxon>Oligosphaera</taxon>
    </lineage>
</organism>
<dbReference type="InterPro" id="IPR004527">
    <property type="entry name" value="Glu-tRNA-ligase_bac/mito"/>
</dbReference>
<dbReference type="AlphaFoldDB" id="A0AAE3VCQ3"/>
<dbReference type="EMBL" id="JAUSVL010000001">
    <property type="protein sequence ID" value="MDQ0288090.1"/>
    <property type="molecule type" value="Genomic_DNA"/>
</dbReference>
<evidence type="ECO:0000256" key="3">
    <source>
        <dbReference type="ARBA" id="ARBA00022741"/>
    </source>
</evidence>
<dbReference type="PANTHER" id="PTHR43311:SF2">
    <property type="entry name" value="GLUTAMATE--TRNA LIGASE, MITOCHONDRIAL-RELATED"/>
    <property type="match status" value="1"/>
</dbReference>
<proteinExistence type="inferred from homology"/>
<dbReference type="GO" id="GO:0006424">
    <property type="term" value="P:glutamyl-tRNA aminoacylation"/>
    <property type="evidence" value="ECO:0007669"/>
    <property type="project" value="UniProtKB-UniRule"/>
</dbReference>
<keyword evidence="3 7" id="KW-0547">Nucleotide-binding</keyword>
<dbReference type="SUPFAM" id="SSF48163">
    <property type="entry name" value="An anticodon-binding domain of class I aminoacyl-tRNA synthetases"/>
    <property type="match status" value="1"/>
</dbReference>
<evidence type="ECO:0000259" key="8">
    <source>
        <dbReference type="Pfam" id="PF00749"/>
    </source>
</evidence>
<feature type="domain" description="Glutamyl/glutaminyl-tRNA synthetase class Ib catalytic" evidence="8">
    <location>
        <begin position="3"/>
        <end position="100"/>
    </location>
</feature>
<evidence type="ECO:0000256" key="4">
    <source>
        <dbReference type="ARBA" id="ARBA00022840"/>
    </source>
</evidence>
<dbReference type="HAMAP" id="MF_00022">
    <property type="entry name" value="Glu_tRNA_synth_type1"/>
    <property type="match status" value="1"/>
</dbReference>
<dbReference type="InterPro" id="IPR049940">
    <property type="entry name" value="GluQ/Sye"/>
</dbReference>
<keyword evidence="7" id="KW-0963">Cytoplasm</keyword>
<evidence type="ECO:0000259" key="9">
    <source>
        <dbReference type="Pfam" id="PF19269"/>
    </source>
</evidence>
<dbReference type="PROSITE" id="PS00178">
    <property type="entry name" value="AA_TRNA_LIGASE_I"/>
    <property type="match status" value="1"/>
</dbReference>
<dbReference type="InterPro" id="IPR020058">
    <property type="entry name" value="Glu/Gln-tRNA-synth_Ib_cat-dom"/>
</dbReference>
<dbReference type="GO" id="GO:0004818">
    <property type="term" value="F:glutamate-tRNA ligase activity"/>
    <property type="evidence" value="ECO:0007669"/>
    <property type="project" value="UniProtKB-UniRule"/>
</dbReference>
<dbReference type="InterPro" id="IPR020751">
    <property type="entry name" value="aa-tRNA-synth_I_codon-bd_sub2"/>
</dbReference>
<protein>
    <recommendedName>
        <fullName evidence="7">Glutamate--tRNA ligase</fullName>
        <ecNumber evidence="7">6.1.1.17</ecNumber>
    </recommendedName>
    <alternativeName>
        <fullName evidence="7">Glutamyl-tRNA synthetase</fullName>
        <shortName evidence="7">GluRS</shortName>
    </alternativeName>
</protein>
<keyword evidence="4 7" id="KW-0067">ATP-binding</keyword>
<dbReference type="RefSeq" id="WP_307259266.1">
    <property type="nucleotide sequence ID" value="NZ_JAUSVL010000001.1"/>
</dbReference>
<comment type="subcellular location">
    <subcellularLocation>
        <location evidence="7">Cytoplasm</location>
    </subcellularLocation>
</comment>
<dbReference type="GO" id="GO:0005829">
    <property type="term" value="C:cytosol"/>
    <property type="evidence" value="ECO:0007669"/>
    <property type="project" value="TreeGrafter"/>
</dbReference>
<accession>A0AAE3VCQ3</accession>
<evidence type="ECO:0000313" key="11">
    <source>
        <dbReference type="Proteomes" id="UP001238163"/>
    </source>
</evidence>
<feature type="domain" description="Glutamyl/glutaminyl-tRNA synthetase class Ib catalytic" evidence="8">
    <location>
        <begin position="210"/>
        <end position="366"/>
    </location>
</feature>
<reference evidence="10" key="1">
    <citation type="submission" date="2023-07" db="EMBL/GenBank/DDBJ databases">
        <title>Genomic Encyclopedia of Type Strains, Phase IV (KMG-IV): sequencing the most valuable type-strain genomes for metagenomic binning, comparative biology and taxonomic classification.</title>
        <authorList>
            <person name="Goeker M."/>
        </authorList>
    </citation>
    <scope>NUCLEOTIDE SEQUENCE</scope>
    <source>
        <strain evidence="10">DSM 24202</strain>
    </source>
</reference>
<comment type="caution">
    <text evidence="7">Lacks conserved residue(s) required for the propagation of feature annotation.</text>
</comment>
<name>A0AAE3VCQ3_9BACT</name>
<dbReference type="GO" id="GO:0000049">
    <property type="term" value="F:tRNA binding"/>
    <property type="evidence" value="ECO:0007669"/>
    <property type="project" value="InterPro"/>
</dbReference>
<keyword evidence="11" id="KW-1185">Reference proteome</keyword>
<sequence>MSVRVRFAPSPTGQVHIGNIRAAIFNWLFARHEGGSFLLRIEDTDLERSTPEAIATLLEVMEWLGLAFDEKPPLYQTSQVQKHLAAAERLLAAGDAYRDAKGGGGEAIVFRIPFAAERIPGVSSVGTVDVPVHPEIPVQVNGKGVDYAGISKKGTPAPGGCCLAGCLDLQVLDAAEQVLFTLAGKEDAILRDGAEFSVPGAAILRFTRRVISYHDEVKGDMSKPLDSMRDVVIVRSDGSPVFHLANVVDDITQGITHIIRGDDHVENTFRHIMLFSCLGAVVPTYAHLPMIVNAAGKPYSKRDGDAFVGDFRDNGFVADALFNYLSLLGWSPGDDREKMSRQELTAAFSLSRVLHASAQMDIQKLTNLNGQYIAEMPADEFLAVSRDWLKRYPWVSAVSDSQLQAVCALMQSRVKRFADLEQWSYFFVDVPEYDEKVCVKQLKDPAVRAALQAISALFAALPDFAAAGIESAIQAACDQAGLAHGKLNQPLRAAVTGSGVGAGIYETVELLGRERSLARLKIALERY</sequence>
<dbReference type="PANTHER" id="PTHR43311">
    <property type="entry name" value="GLUTAMATE--TRNA LIGASE"/>
    <property type="match status" value="1"/>
</dbReference>
<dbReference type="SUPFAM" id="SSF52374">
    <property type="entry name" value="Nucleotidylyl transferase"/>
    <property type="match status" value="1"/>
</dbReference>
<evidence type="ECO:0000313" key="10">
    <source>
        <dbReference type="EMBL" id="MDQ0288090.1"/>
    </source>
</evidence>
<keyword evidence="5 7" id="KW-0648">Protein biosynthesis</keyword>
<dbReference type="GO" id="GO:0005524">
    <property type="term" value="F:ATP binding"/>
    <property type="evidence" value="ECO:0007669"/>
    <property type="project" value="UniProtKB-UniRule"/>
</dbReference>
<dbReference type="Gene3D" id="3.40.50.620">
    <property type="entry name" value="HUPs"/>
    <property type="match status" value="2"/>
</dbReference>
<keyword evidence="2 7" id="KW-0436">Ligase</keyword>
<dbReference type="Pfam" id="PF00749">
    <property type="entry name" value="tRNA-synt_1c"/>
    <property type="match status" value="2"/>
</dbReference>
<comment type="caution">
    <text evidence="10">The sequence shown here is derived from an EMBL/GenBank/DDBJ whole genome shotgun (WGS) entry which is preliminary data.</text>
</comment>
<dbReference type="Pfam" id="PF19269">
    <property type="entry name" value="Anticodon_2"/>
    <property type="match status" value="1"/>
</dbReference>
<feature type="binding site" evidence="7">
    <location>
        <position position="301"/>
    </location>
    <ligand>
        <name>ATP</name>
        <dbReference type="ChEBI" id="CHEBI:30616"/>
    </ligand>
</feature>
<dbReference type="PRINTS" id="PR00987">
    <property type="entry name" value="TRNASYNTHGLU"/>
</dbReference>
<evidence type="ECO:0000256" key="5">
    <source>
        <dbReference type="ARBA" id="ARBA00022917"/>
    </source>
</evidence>
<comment type="subunit">
    <text evidence="7">Monomer.</text>
</comment>
<comment type="similarity">
    <text evidence="1 7">Belongs to the class-I aminoacyl-tRNA synthetase family. Glutamate--tRNA ligase type 1 subfamily.</text>
</comment>
<feature type="domain" description="Aminoacyl-tRNA synthetase class I anticodon-binding" evidence="9">
    <location>
        <begin position="389"/>
        <end position="524"/>
    </location>
</feature>
<evidence type="ECO:0000256" key="6">
    <source>
        <dbReference type="ARBA" id="ARBA00023146"/>
    </source>
</evidence>
<comment type="function">
    <text evidence="7">Catalyzes the attachment of glutamate to tRNA(Glu) in a two-step reaction: glutamate is first activated by ATP to form Glu-AMP and then transferred to the acceptor end of tRNA(Glu).</text>
</comment>
<evidence type="ECO:0000256" key="2">
    <source>
        <dbReference type="ARBA" id="ARBA00022598"/>
    </source>
</evidence>
<gene>
    <name evidence="7" type="primary">gltX</name>
    <name evidence="10" type="ORF">J3R75_000197</name>
</gene>
<keyword evidence="6 7" id="KW-0030">Aminoacyl-tRNA synthetase</keyword>
<dbReference type="InterPro" id="IPR001412">
    <property type="entry name" value="aa-tRNA-synth_I_CS"/>
</dbReference>
<dbReference type="Gene3D" id="1.10.10.350">
    <property type="match status" value="1"/>
</dbReference>
<evidence type="ECO:0000256" key="7">
    <source>
        <dbReference type="HAMAP-Rule" id="MF_00022"/>
    </source>
</evidence>
<dbReference type="InterPro" id="IPR008925">
    <property type="entry name" value="aa_tRNA-synth_I_cd-bd_sf"/>
</dbReference>
<comment type="catalytic activity">
    <reaction evidence="7">
        <text>tRNA(Glu) + L-glutamate + ATP = L-glutamyl-tRNA(Glu) + AMP + diphosphate</text>
        <dbReference type="Rhea" id="RHEA:23540"/>
        <dbReference type="Rhea" id="RHEA-COMP:9663"/>
        <dbReference type="Rhea" id="RHEA-COMP:9680"/>
        <dbReference type="ChEBI" id="CHEBI:29985"/>
        <dbReference type="ChEBI" id="CHEBI:30616"/>
        <dbReference type="ChEBI" id="CHEBI:33019"/>
        <dbReference type="ChEBI" id="CHEBI:78442"/>
        <dbReference type="ChEBI" id="CHEBI:78520"/>
        <dbReference type="ChEBI" id="CHEBI:456215"/>
        <dbReference type="EC" id="6.1.1.17"/>
    </reaction>
</comment>